<organism evidence="1 2">
    <name type="scientific">Corchorus olitorius</name>
    <dbReference type="NCBI Taxonomy" id="93759"/>
    <lineage>
        <taxon>Eukaryota</taxon>
        <taxon>Viridiplantae</taxon>
        <taxon>Streptophyta</taxon>
        <taxon>Embryophyta</taxon>
        <taxon>Tracheophyta</taxon>
        <taxon>Spermatophyta</taxon>
        <taxon>Magnoliopsida</taxon>
        <taxon>eudicotyledons</taxon>
        <taxon>Gunneridae</taxon>
        <taxon>Pentapetalae</taxon>
        <taxon>rosids</taxon>
        <taxon>malvids</taxon>
        <taxon>Malvales</taxon>
        <taxon>Malvaceae</taxon>
        <taxon>Grewioideae</taxon>
        <taxon>Apeibeae</taxon>
        <taxon>Corchorus</taxon>
    </lineage>
</organism>
<dbReference type="Proteomes" id="UP000187203">
    <property type="component" value="Unassembled WGS sequence"/>
</dbReference>
<dbReference type="AlphaFoldDB" id="A0A1R3GN56"/>
<proteinExistence type="predicted"/>
<dbReference type="EMBL" id="AWUE01022104">
    <property type="protein sequence ID" value="OMO59548.1"/>
    <property type="molecule type" value="Genomic_DNA"/>
</dbReference>
<reference evidence="2" key="1">
    <citation type="submission" date="2013-09" db="EMBL/GenBank/DDBJ databases">
        <title>Corchorus olitorius genome sequencing.</title>
        <authorList>
            <person name="Alam M."/>
            <person name="Haque M.S."/>
            <person name="Islam M.S."/>
            <person name="Emdad E.M."/>
            <person name="Islam M.M."/>
            <person name="Ahmed B."/>
            <person name="Halim A."/>
            <person name="Hossen Q.M.M."/>
            <person name="Hossain M.Z."/>
            <person name="Ahmed R."/>
            <person name="Khan M.M."/>
            <person name="Islam R."/>
            <person name="Rashid M.M."/>
            <person name="Khan S.A."/>
            <person name="Rahman M.S."/>
            <person name="Alam M."/>
            <person name="Yahiya A.S."/>
            <person name="Khan M.S."/>
            <person name="Azam M.S."/>
            <person name="Haque T."/>
            <person name="Lashkar M.Z.H."/>
            <person name="Akhand A.I."/>
            <person name="Morshed G."/>
            <person name="Roy S."/>
            <person name="Uddin K.S."/>
            <person name="Rabeya T."/>
            <person name="Hossain A.S."/>
            <person name="Chowdhury A."/>
            <person name="Snigdha A.R."/>
            <person name="Mortoza M.S."/>
            <person name="Matin S.A."/>
            <person name="Hoque S.M.E."/>
            <person name="Islam M.K."/>
            <person name="Roy D.K."/>
            <person name="Haider R."/>
            <person name="Moosa M.M."/>
            <person name="Elias S.M."/>
            <person name="Hasan A.M."/>
            <person name="Jahan S."/>
            <person name="Shafiuddin M."/>
            <person name="Mahmood N."/>
            <person name="Shommy N.S."/>
        </authorList>
    </citation>
    <scope>NUCLEOTIDE SEQUENCE [LARGE SCALE GENOMIC DNA]</scope>
    <source>
        <strain evidence="2">cv. O-4</strain>
    </source>
</reference>
<protein>
    <submittedName>
        <fullName evidence="1">Uncharacterized protein</fullName>
    </submittedName>
</protein>
<accession>A0A1R3GN56</accession>
<evidence type="ECO:0000313" key="2">
    <source>
        <dbReference type="Proteomes" id="UP000187203"/>
    </source>
</evidence>
<evidence type="ECO:0000313" key="1">
    <source>
        <dbReference type="EMBL" id="OMO59548.1"/>
    </source>
</evidence>
<name>A0A1R3GN56_9ROSI</name>
<keyword evidence="2" id="KW-1185">Reference proteome</keyword>
<gene>
    <name evidence="1" type="ORF">COLO4_34162</name>
</gene>
<sequence length="31" mass="3981">MACKYFIFHSRTTEAHHWREWRQQWRSEGES</sequence>
<comment type="caution">
    <text evidence="1">The sequence shown here is derived from an EMBL/GenBank/DDBJ whole genome shotgun (WGS) entry which is preliminary data.</text>
</comment>